<comment type="caution">
    <text evidence="1">The sequence shown here is derived from an EMBL/GenBank/DDBJ whole genome shotgun (WGS) entry which is preliminary data.</text>
</comment>
<gene>
    <name evidence="1" type="ORF">AWB90_20090</name>
</gene>
<evidence type="ECO:0000313" key="1">
    <source>
        <dbReference type="EMBL" id="ORW41605.1"/>
    </source>
</evidence>
<protein>
    <submittedName>
        <fullName evidence="1">Uncharacterized protein</fullName>
    </submittedName>
</protein>
<dbReference type="EMBL" id="LQPN01000063">
    <property type="protein sequence ID" value="ORW41605.1"/>
    <property type="molecule type" value="Genomic_DNA"/>
</dbReference>
<evidence type="ECO:0000313" key="2">
    <source>
        <dbReference type="Proteomes" id="UP000193285"/>
    </source>
</evidence>
<accession>A0A1X2A633</accession>
<proteinExistence type="predicted"/>
<sequence>MRRLANVKFLIDLEVRDNLPTEFRAFDNQIERADQSVCFAGHESTTILEFDKKRFKRYSCDC</sequence>
<organism evidence="1 2">
    <name type="scientific">Mycobacterium paraense</name>
    <dbReference type="NCBI Taxonomy" id="767916"/>
    <lineage>
        <taxon>Bacteria</taxon>
        <taxon>Bacillati</taxon>
        <taxon>Actinomycetota</taxon>
        <taxon>Actinomycetes</taxon>
        <taxon>Mycobacteriales</taxon>
        <taxon>Mycobacteriaceae</taxon>
        <taxon>Mycobacterium</taxon>
        <taxon>Mycobacterium simiae complex</taxon>
    </lineage>
</organism>
<name>A0A1X2A633_9MYCO</name>
<dbReference type="Proteomes" id="UP000193285">
    <property type="component" value="Unassembled WGS sequence"/>
</dbReference>
<dbReference type="AlphaFoldDB" id="A0A1X2A633"/>
<reference evidence="1 2" key="1">
    <citation type="journal article" date="2015" name="Emerg. Microbes Infect.">
        <title>Characterization of 17 strains belonging to the Mycobacterium simiae complex and description of Mycobacterium paraense sp. nov.</title>
        <authorList>
            <person name="Fusco da Costa A.R."/>
            <person name="Fedrizzi T."/>
            <person name="Lopes M.L."/>
            <person name="Pecorari M."/>
            <person name="Oliveira da Costa W.L."/>
            <person name="Giacobazzi E."/>
            <person name="da Costa Bahia J.R."/>
            <person name="De Sanctis V."/>
            <person name="Batista Lima K.V."/>
            <person name="Bertorelli R."/>
            <person name="Grottola A."/>
            <person name="Fabio A."/>
            <person name="Mariottini A."/>
            <person name="Ferretti P."/>
            <person name="Di Leva F."/>
            <person name="Fregni Serpini G."/>
            <person name="Tagliazucchi S."/>
            <person name="Rumpianesi F."/>
            <person name="Jousson O."/>
            <person name="Segata N."/>
            <person name="Tortoli E."/>
        </authorList>
    </citation>
    <scope>NUCLEOTIDE SEQUENCE [LARGE SCALE GENOMIC DNA]</scope>
    <source>
        <strain evidence="1 2">IEC33</strain>
    </source>
</reference>